<feature type="region of interest" description="Disordered" evidence="1">
    <location>
        <begin position="125"/>
        <end position="157"/>
    </location>
</feature>
<evidence type="ECO:0000256" key="1">
    <source>
        <dbReference type="SAM" id="MobiDB-lite"/>
    </source>
</evidence>
<reference evidence="3" key="1">
    <citation type="journal article" date="2010" name="Science">
        <title>Signatures of adaptation to obligate biotrophy in the Hyaloperonospora arabidopsidis genome.</title>
        <authorList>
            <person name="Baxter L."/>
            <person name="Tripathy S."/>
            <person name="Ishaque N."/>
            <person name="Boot N."/>
            <person name="Cabral A."/>
            <person name="Kemen E."/>
            <person name="Thines M."/>
            <person name="Ah-Fong A."/>
            <person name="Anderson R."/>
            <person name="Badejoko W."/>
            <person name="Bittner-Eddy P."/>
            <person name="Boore J.L."/>
            <person name="Chibucos M.C."/>
            <person name="Coates M."/>
            <person name="Dehal P."/>
            <person name="Delehaunty K."/>
            <person name="Dong S."/>
            <person name="Downton P."/>
            <person name="Dumas B."/>
            <person name="Fabro G."/>
            <person name="Fronick C."/>
            <person name="Fuerstenberg S.I."/>
            <person name="Fulton L."/>
            <person name="Gaulin E."/>
            <person name="Govers F."/>
            <person name="Hughes L."/>
            <person name="Humphray S."/>
            <person name="Jiang R.H."/>
            <person name="Judelson H."/>
            <person name="Kamoun S."/>
            <person name="Kyung K."/>
            <person name="Meijer H."/>
            <person name="Minx P."/>
            <person name="Morris P."/>
            <person name="Nelson J."/>
            <person name="Phuntumart V."/>
            <person name="Qutob D."/>
            <person name="Rehmany A."/>
            <person name="Rougon-Cardoso A."/>
            <person name="Ryden P."/>
            <person name="Torto-Alalibo T."/>
            <person name="Studholme D."/>
            <person name="Wang Y."/>
            <person name="Win J."/>
            <person name="Wood J."/>
            <person name="Clifton S.W."/>
            <person name="Rogers J."/>
            <person name="Van den Ackerveken G."/>
            <person name="Jones J.D."/>
            <person name="McDowell J.M."/>
            <person name="Beynon J."/>
            <person name="Tyler B.M."/>
        </authorList>
    </citation>
    <scope>NUCLEOTIDE SEQUENCE [LARGE SCALE GENOMIC DNA]</scope>
    <source>
        <strain evidence="3">Emoy2</strain>
    </source>
</reference>
<name>M4BU73_HYAAE</name>
<dbReference type="HOGENOM" id="CLU_051764_1_1_1"/>
<evidence type="ECO:0000313" key="3">
    <source>
        <dbReference type="Proteomes" id="UP000011713"/>
    </source>
</evidence>
<feature type="region of interest" description="Disordered" evidence="1">
    <location>
        <begin position="62"/>
        <end position="113"/>
    </location>
</feature>
<dbReference type="VEuPathDB" id="FungiDB:HpaG810060"/>
<keyword evidence="3" id="KW-1185">Reference proteome</keyword>
<organism evidence="2 3">
    <name type="scientific">Hyaloperonospora arabidopsidis (strain Emoy2)</name>
    <name type="common">Downy mildew agent</name>
    <name type="synonym">Peronospora arabidopsidis</name>
    <dbReference type="NCBI Taxonomy" id="559515"/>
    <lineage>
        <taxon>Eukaryota</taxon>
        <taxon>Sar</taxon>
        <taxon>Stramenopiles</taxon>
        <taxon>Oomycota</taxon>
        <taxon>Peronosporomycetes</taxon>
        <taxon>Peronosporales</taxon>
        <taxon>Peronosporaceae</taxon>
        <taxon>Hyaloperonospora</taxon>
    </lineage>
</organism>
<dbReference type="InParanoid" id="M4BU73"/>
<dbReference type="EMBL" id="JH597910">
    <property type="status" value="NOT_ANNOTATED_CDS"/>
    <property type="molecule type" value="Genomic_DNA"/>
</dbReference>
<accession>M4BU73</accession>
<dbReference type="Proteomes" id="UP000011713">
    <property type="component" value="Unassembled WGS sequence"/>
</dbReference>
<sequence length="157" mass="16743">MPLELVPPRPTFGQSANCAMKIFKLKAKCLLRSLYRNKYAKPVADQTTTFSTVQTVAGHSVLTSEPYTPTPIGGKRVEVQADPQGDALKRQRRTGNLVEGVSQTPMSSQTQGICTTSPDTGIDLCDDAASEASPHGTASSLARRATQEEVGVSVQAH</sequence>
<reference evidence="2" key="2">
    <citation type="submission" date="2015-06" db="UniProtKB">
        <authorList>
            <consortium name="EnsemblProtists"/>
        </authorList>
    </citation>
    <scope>IDENTIFICATION</scope>
    <source>
        <strain evidence="2">Emoy2</strain>
    </source>
</reference>
<proteinExistence type="predicted"/>
<evidence type="ECO:0000313" key="2">
    <source>
        <dbReference type="EnsemblProtists" id="HpaP810060"/>
    </source>
</evidence>
<feature type="compositionally biased region" description="Polar residues" evidence="1">
    <location>
        <begin position="101"/>
        <end position="113"/>
    </location>
</feature>
<dbReference type="EnsemblProtists" id="HpaT810060">
    <property type="protein sequence ID" value="HpaP810060"/>
    <property type="gene ID" value="HpaG810060"/>
</dbReference>
<protein>
    <submittedName>
        <fullName evidence="2">Uncharacterized protein</fullName>
    </submittedName>
</protein>
<dbReference type="AlphaFoldDB" id="M4BU73"/>